<protein>
    <recommendedName>
        <fullName evidence="16">TRPM SLOG domain-containing protein</fullName>
    </recommendedName>
</protein>
<keyword evidence="4 10" id="KW-1133">Transmembrane helix</keyword>
<feature type="region of interest" description="Disordered" evidence="9">
    <location>
        <begin position="1651"/>
        <end position="1672"/>
    </location>
</feature>
<dbReference type="STRING" id="33528.ENSGAFP00000019301"/>
<dbReference type="GO" id="GO:0005886">
    <property type="term" value="C:plasma membrane"/>
    <property type="evidence" value="ECO:0007669"/>
    <property type="project" value="TreeGrafter"/>
</dbReference>
<dbReference type="InterPro" id="IPR050927">
    <property type="entry name" value="TRPM"/>
</dbReference>
<keyword evidence="6 10" id="KW-0472">Membrane</keyword>
<evidence type="ECO:0000256" key="3">
    <source>
        <dbReference type="ARBA" id="ARBA00022692"/>
    </source>
</evidence>
<feature type="region of interest" description="Disordered" evidence="9">
    <location>
        <begin position="1591"/>
        <end position="1620"/>
    </location>
</feature>
<feature type="transmembrane region" description="Helical" evidence="10">
    <location>
        <begin position="939"/>
        <end position="964"/>
    </location>
</feature>
<feature type="transmembrane region" description="Helical" evidence="10">
    <location>
        <begin position="785"/>
        <end position="802"/>
    </location>
</feature>
<proteinExistence type="predicted"/>
<keyword evidence="5" id="KW-0406">Ion transport</keyword>
<dbReference type="Gene3D" id="3.40.50.450">
    <property type="match status" value="1"/>
</dbReference>
<evidence type="ECO:0000256" key="2">
    <source>
        <dbReference type="ARBA" id="ARBA00022448"/>
    </source>
</evidence>
<feature type="non-terminal residue" evidence="14">
    <location>
        <position position="1"/>
    </location>
</feature>
<dbReference type="PANTHER" id="PTHR13800:SF2">
    <property type="entry name" value="TRANSIENT RECEPTOR POTENTIAL CATION CHANNEL SUBFAMILY M MEMBER 2"/>
    <property type="match status" value="1"/>
</dbReference>
<comment type="subcellular location">
    <subcellularLocation>
        <location evidence="1">Membrane</location>
        <topology evidence="1">Multi-pass membrane protein</topology>
    </subcellularLocation>
</comment>
<evidence type="ECO:0008006" key="16">
    <source>
        <dbReference type="Google" id="ProtNLM"/>
    </source>
</evidence>
<feature type="transmembrane region" description="Helical" evidence="10">
    <location>
        <begin position="716"/>
        <end position="735"/>
    </location>
</feature>
<feature type="domain" description="Ion transport" evidence="11">
    <location>
        <begin position="724"/>
        <end position="975"/>
    </location>
</feature>
<evidence type="ECO:0000256" key="6">
    <source>
        <dbReference type="ARBA" id="ARBA00023136"/>
    </source>
</evidence>
<dbReference type="PANTHER" id="PTHR13800">
    <property type="entry name" value="TRANSIENT RECEPTOR POTENTIAL CATION CHANNEL, SUBFAMILY M, MEMBER 6"/>
    <property type="match status" value="1"/>
</dbReference>
<sequence length="1825" mass="206297">NKDVFREYSELDSIDKASKPEDFKKQTCNEDQHVQEVSTDAFGDIHFDGIWHKSSKYVRVFADTKPEVLYELLTKIWKLPPPNLVISVTGGGKNFYLKSHLTKAFHRGLIKVAQTTGAWIITGGTHSGVMMHVGQAVRDCTLSNITKPKIVAIGVAPWGGCFPAHYKIDTQGQGDLTCLDDNHSHLLLVDNGTSGRNAYTTEIKLRTELEKYISDQALGTKVTTKKTLVVCVVLDGGQGTLDTVYNAIEKGTPCVILQGSGRIADVIAHVSEFPTSKIKPPLIKELVKKFFGKESKTINDEKIKAWTEKICAIVQKPDLLTIFKARSGDQGVLDVAILDALLKAFKTATSEEDLCWKKQLDLAISWNRVDSAETKIFTEETIWKSSELHQFMRLALVGNKPDFVSLLLENGVCLEDFLDENTLCQLYKNLPNCLFLYKLFKKEKFTKTSSMKKALNMKGLDEARKNITLTNVSIEVRHLLGKFTKYIYPLSKVGEHTVQIDKDDESKRDAARDLFLWAVVQNNKELSIIAWDQCRDCISAALAASKILKKMAKESIDADEPQEMLDLANYFEDRAIGVFSECYKNNEEHAQKLLVRISHLWGKTTCLRLALEADDKNFVAELGVQIWCGELSVNNPVWRVLVCMVFFPLTYTKFLAFRADENLQREIEQNEWIKMTGEEETESTLNNNSDCSKKSEEPLGCLSKLKGLYSAPQVKFYGNIVSYFAFLFLFAYVLMIDFQSTPSPLELVLYVWLFTLVSEEIRQLFYDPDHFGFCEKAKVYIQELWNILDVISIVLFCVGLGLRMTEEFFYPGKIILCIDFVVFCLRLMAIFTINRTLGPKIIIVKKMMMDLFFFMFLLSIWVVAYGVAKQGILIQNEDRLDWILRGAIYEPYLIIFGSFPENIDNAAFDINTCSMGGTDPMKPKCPVLNENQMPVFPEWLTIIMLCVYLLCANILLVNLLIAIFNYSFEEVHDNTDRIWKFQRYQLIKEYHSRPALPPPFIIFNHLYLFTKMVLRKPQELKTEFKVSITKEEEEELLSWEILMRDTYVLSEQQAKSQSMGGLIQDSSQKVTTLTERLEKLEEQVTNTLQRIEDSLKSLGAPAKETQPQSIGDEIQSQLDHFLETKIACEHLSIFPSFKRLSFTSWIKANISKKECSFFQRDPRKEQLCRCGYSKSDHTDEAIKPEDFTGETWDKGKHIRKAPTDAFGDISFGGLGQKTSKYARVSSDTEAEVLYELLTQQWKLSPPNLLISVTGGANNFYLKSQLQKTFRRGLIKVAQTTGAWIITGGTHSGVMMHVGQAVREYALSNTMQGQVVAIGVATWGVIHNRDKLVHEEGCFPANYVIDTQGQGALACLDNNHSHFLLVDDGTNGRYLVETELRAKLEKHISGRNLGNKVSSMTIPVVCVALDGGPGTLDTLYKAMLSDTPCVILEGSGRIADVIAQVFGKPVSQITITLIRQQMKKYFGQEYEKFKDHEIIEFTKKIQDIIEMSHLLTIFKASEDDQGGVDLDVAILKALLKASKTDESRGGESWKRQLELAITWNRVDLAKTEIFTEQSMWKVGLIQTTVPVTQSNKSLQWIVDSLKSQGFSAKETQPQASTVPDESSNSLRKPEKEDDFHEKSCQFQYPDSFPVPEEKVSFSSFMPTYYSSEDGNGHAGRNPGGTTGIRGRGTLSRLGPNLNLDLVITRWRDSTRSALEFLAVLNQNLRSLALPGGPVDSVDHLPGNLKEILGNKLFEALDAKVSEGTKVSEGCMDDCRNTDNAWVETTVLNIHLDRTSQVMVDINNMVIRGDSCLQWQEVSSRIRLSPNQRRSLQQVAELHNRTF</sequence>
<reference evidence="14 15" key="1">
    <citation type="journal article" date="2018" name="G3 (Bethesda)">
        <title>A High-Quality Reference Genome for the Invasive Mosquitofish Gambusia affinis Using a Chicago Library.</title>
        <authorList>
            <person name="Hoffberg S.L."/>
            <person name="Troendle N.J."/>
            <person name="Glenn T.C."/>
            <person name="Mahmud O."/>
            <person name="Louha S."/>
            <person name="Chalopin D."/>
            <person name="Bennetzen J.L."/>
            <person name="Mauricio R."/>
        </authorList>
    </citation>
    <scope>NUCLEOTIDE SEQUENCE [LARGE SCALE GENOMIC DNA]</scope>
    <source>
        <strain evidence="14">NE01/NJP1002.9</strain>
        <tissue evidence="14">Muscle</tissue>
    </source>
</reference>
<feature type="transmembrane region" description="Helical" evidence="10">
    <location>
        <begin position="637"/>
        <end position="656"/>
    </location>
</feature>
<dbReference type="InterPro" id="IPR041491">
    <property type="entry name" value="TRPM_SLOG"/>
</dbReference>
<feature type="domain" description="TRPM-like" evidence="13">
    <location>
        <begin position="375"/>
        <end position="620"/>
    </location>
</feature>
<dbReference type="Gene3D" id="3.90.79.10">
    <property type="entry name" value="Nucleoside Triphosphate Pyrophosphohydrolase"/>
    <property type="match status" value="1"/>
</dbReference>
<keyword evidence="2" id="KW-0813">Transport</keyword>
<feature type="non-terminal residue" evidence="14">
    <location>
        <position position="1825"/>
    </location>
</feature>
<evidence type="ECO:0000256" key="10">
    <source>
        <dbReference type="SAM" id="Phobius"/>
    </source>
</evidence>
<evidence type="ECO:0000256" key="5">
    <source>
        <dbReference type="ARBA" id="ARBA00023065"/>
    </source>
</evidence>
<feature type="domain" description="TRPM SLOG" evidence="12">
    <location>
        <begin position="56"/>
        <end position="291"/>
    </location>
</feature>
<feature type="transmembrane region" description="Helical" evidence="10">
    <location>
        <begin position="808"/>
        <end position="831"/>
    </location>
</feature>
<keyword evidence="8" id="KW-0175">Coiled coil</keyword>
<dbReference type="InterPro" id="IPR005821">
    <property type="entry name" value="Ion_trans_dom"/>
</dbReference>
<dbReference type="GO" id="GO:0099604">
    <property type="term" value="F:ligand-gated calcium channel activity"/>
    <property type="evidence" value="ECO:0007669"/>
    <property type="project" value="TreeGrafter"/>
</dbReference>
<evidence type="ECO:0000256" key="7">
    <source>
        <dbReference type="ARBA" id="ARBA00023303"/>
    </source>
</evidence>
<keyword evidence="15" id="KW-1185">Reference proteome</keyword>
<comment type="caution">
    <text evidence="14">The sequence shown here is derived from an EMBL/GenBank/DDBJ whole genome shotgun (WGS) entry which is preliminary data.</text>
</comment>
<feature type="compositionally biased region" description="Basic and acidic residues" evidence="9">
    <location>
        <begin position="1610"/>
        <end position="1620"/>
    </location>
</feature>
<accession>A0A315W754</accession>
<feature type="coiled-coil region" evidence="8">
    <location>
        <begin position="1063"/>
        <end position="1097"/>
    </location>
</feature>
<feature type="compositionally biased region" description="Gly residues" evidence="9">
    <location>
        <begin position="1660"/>
        <end position="1669"/>
    </location>
</feature>
<dbReference type="Pfam" id="PF18139">
    <property type="entry name" value="LSDAT_euk"/>
    <property type="match status" value="2"/>
</dbReference>
<gene>
    <name evidence="14" type="ORF">CCH79_00002933</name>
</gene>
<dbReference type="Pfam" id="PF25508">
    <property type="entry name" value="TRPM2"/>
    <property type="match status" value="1"/>
</dbReference>
<dbReference type="Proteomes" id="UP000250572">
    <property type="component" value="Unassembled WGS sequence"/>
</dbReference>
<feature type="domain" description="TRPM SLOG" evidence="12">
    <location>
        <begin position="1220"/>
        <end position="1445"/>
    </location>
</feature>
<organism evidence="14 15">
    <name type="scientific">Gambusia affinis</name>
    <name type="common">Western mosquitofish</name>
    <name type="synonym">Heterandria affinis</name>
    <dbReference type="NCBI Taxonomy" id="33528"/>
    <lineage>
        <taxon>Eukaryota</taxon>
        <taxon>Metazoa</taxon>
        <taxon>Chordata</taxon>
        <taxon>Craniata</taxon>
        <taxon>Vertebrata</taxon>
        <taxon>Euteleostomi</taxon>
        <taxon>Actinopterygii</taxon>
        <taxon>Neopterygii</taxon>
        <taxon>Teleostei</taxon>
        <taxon>Neoteleostei</taxon>
        <taxon>Acanthomorphata</taxon>
        <taxon>Ovalentaria</taxon>
        <taxon>Atherinomorphae</taxon>
        <taxon>Cyprinodontiformes</taxon>
        <taxon>Poeciliidae</taxon>
        <taxon>Poeciliinae</taxon>
        <taxon>Gambusia</taxon>
    </lineage>
</organism>
<evidence type="ECO:0000259" key="13">
    <source>
        <dbReference type="Pfam" id="PF25508"/>
    </source>
</evidence>
<dbReference type="EMBL" id="NHOQ01000293">
    <property type="protein sequence ID" value="PWA31201.1"/>
    <property type="molecule type" value="Genomic_DNA"/>
</dbReference>
<keyword evidence="7" id="KW-0407">Ion channel</keyword>
<evidence type="ECO:0000259" key="11">
    <source>
        <dbReference type="Pfam" id="PF00520"/>
    </source>
</evidence>
<feature type="compositionally biased region" description="Polar residues" evidence="9">
    <location>
        <begin position="1591"/>
        <end position="1609"/>
    </location>
</feature>
<evidence type="ECO:0000256" key="9">
    <source>
        <dbReference type="SAM" id="MobiDB-lite"/>
    </source>
</evidence>
<dbReference type="InterPro" id="IPR057366">
    <property type="entry name" value="TRPM-like"/>
</dbReference>
<evidence type="ECO:0000256" key="8">
    <source>
        <dbReference type="SAM" id="Coils"/>
    </source>
</evidence>
<feature type="transmembrane region" description="Helical" evidence="10">
    <location>
        <begin position="851"/>
        <end position="868"/>
    </location>
</feature>
<evidence type="ECO:0000313" key="15">
    <source>
        <dbReference type="Proteomes" id="UP000250572"/>
    </source>
</evidence>
<evidence type="ECO:0000313" key="14">
    <source>
        <dbReference type="EMBL" id="PWA31201.1"/>
    </source>
</evidence>
<keyword evidence="3 10" id="KW-0812">Transmembrane</keyword>
<evidence type="ECO:0000256" key="4">
    <source>
        <dbReference type="ARBA" id="ARBA00022989"/>
    </source>
</evidence>
<dbReference type="Pfam" id="PF00520">
    <property type="entry name" value="Ion_trans"/>
    <property type="match status" value="1"/>
</dbReference>
<evidence type="ECO:0000256" key="1">
    <source>
        <dbReference type="ARBA" id="ARBA00004141"/>
    </source>
</evidence>
<name>A0A315W754_GAMAF</name>
<evidence type="ECO:0000259" key="12">
    <source>
        <dbReference type="Pfam" id="PF18139"/>
    </source>
</evidence>